<reference evidence="1 2" key="1">
    <citation type="submission" date="2019-05" db="EMBL/GenBank/DDBJ databases">
        <title>Verrucobacter flavum gen. nov., sp. nov. a new member of the family Verrucomicrobiaceae.</title>
        <authorList>
            <person name="Szuroczki S."/>
            <person name="Abbaszade G."/>
            <person name="Szabo A."/>
            <person name="Felfoldi T."/>
            <person name="Schumann P."/>
            <person name="Boka K."/>
            <person name="Keki Z."/>
            <person name="Toumi M."/>
            <person name="Toth E."/>
        </authorList>
    </citation>
    <scope>NUCLEOTIDE SEQUENCE [LARGE SCALE GENOMIC DNA]</scope>
    <source>
        <strain evidence="1 2">MG-N-17</strain>
    </source>
</reference>
<dbReference type="AlphaFoldDB" id="A0A5R8KC04"/>
<evidence type="ECO:0000313" key="1">
    <source>
        <dbReference type="EMBL" id="TLD69853.1"/>
    </source>
</evidence>
<organism evidence="1 2">
    <name type="scientific">Phragmitibacter flavus</name>
    <dbReference type="NCBI Taxonomy" id="2576071"/>
    <lineage>
        <taxon>Bacteria</taxon>
        <taxon>Pseudomonadati</taxon>
        <taxon>Verrucomicrobiota</taxon>
        <taxon>Verrucomicrobiia</taxon>
        <taxon>Verrucomicrobiales</taxon>
        <taxon>Verrucomicrobiaceae</taxon>
        <taxon>Phragmitibacter</taxon>
    </lineage>
</organism>
<sequence>MKSHQLVSSISPELKQDIILYVQTETKEAFRTALFQIGAQRKLRPQYFQNKSRAEQGAWLTKQLELKTFDSVAEQILQLWLLKAKVPMLTAFLDAADIKHDGQGQVDDLPDELTTEQISKGVDAMLVDNKGEEVALYLHLFQSQRPDGWPTITEALESRPELKLGAA</sequence>
<dbReference type="EMBL" id="VAUV01000011">
    <property type="protein sequence ID" value="TLD69853.1"/>
    <property type="molecule type" value="Genomic_DNA"/>
</dbReference>
<comment type="caution">
    <text evidence="1">The sequence shown here is derived from an EMBL/GenBank/DDBJ whole genome shotgun (WGS) entry which is preliminary data.</text>
</comment>
<evidence type="ECO:0000313" key="2">
    <source>
        <dbReference type="Proteomes" id="UP000306196"/>
    </source>
</evidence>
<accession>A0A5R8KC04</accession>
<protein>
    <submittedName>
        <fullName evidence="1">Uncharacterized protein</fullName>
    </submittedName>
</protein>
<proteinExistence type="predicted"/>
<keyword evidence="2" id="KW-1185">Reference proteome</keyword>
<dbReference type="OrthoDB" id="5504005at2"/>
<gene>
    <name evidence="1" type="ORF">FEM03_16165</name>
</gene>
<name>A0A5R8KC04_9BACT</name>
<dbReference type="RefSeq" id="WP_138087311.1">
    <property type="nucleotide sequence ID" value="NZ_VAUV01000011.1"/>
</dbReference>
<dbReference type="Proteomes" id="UP000306196">
    <property type="component" value="Unassembled WGS sequence"/>
</dbReference>